<name>A0A8T0GNS6_CERPU</name>
<dbReference type="Proteomes" id="UP000822688">
    <property type="component" value="Chromosome 9"/>
</dbReference>
<dbReference type="AlphaFoldDB" id="A0A8T0GNS6"/>
<keyword evidence="2" id="KW-1185">Reference proteome</keyword>
<organism evidence="1 2">
    <name type="scientific">Ceratodon purpureus</name>
    <name type="common">Fire moss</name>
    <name type="synonym">Dicranum purpureum</name>
    <dbReference type="NCBI Taxonomy" id="3225"/>
    <lineage>
        <taxon>Eukaryota</taxon>
        <taxon>Viridiplantae</taxon>
        <taxon>Streptophyta</taxon>
        <taxon>Embryophyta</taxon>
        <taxon>Bryophyta</taxon>
        <taxon>Bryophytina</taxon>
        <taxon>Bryopsida</taxon>
        <taxon>Dicranidae</taxon>
        <taxon>Pseudoditrichales</taxon>
        <taxon>Ditrichaceae</taxon>
        <taxon>Ceratodon</taxon>
    </lineage>
</organism>
<evidence type="ECO:0000313" key="1">
    <source>
        <dbReference type="EMBL" id="KAG0561231.1"/>
    </source>
</evidence>
<sequence length="166" mass="18824">MIILRGSIEIFIHTHDVLPIEGVHSRRKSHRCSTDEFSTQLKHRKSSRYFADGGFNISATIESVSMKDMAEQVSLRWINSASVIASYIGACQKWDDDLVNDLNDPLKVGDRVLTSQSEPILLLRSRRDNDKDEYKELVFNLQRTKSLGMLVEGGPSLQQLRCSSNN</sequence>
<reference evidence="1" key="1">
    <citation type="submission" date="2020-06" db="EMBL/GenBank/DDBJ databases">
        <title>WGS assembly of Ceratodon purpureus strain R40.</title>
        <authorList>
            <person name="Carey S.B."/>
            <person name="Jenkins J."/>
            <person name="Shu S."/>
            <person name="Lovell J.T."/>
            <person name="Sreedasyam A."/>
            <person name="Maumus F."/>
            <person name="Tiley G.P."/>
            <person name="Fernandez-Pozo N."/>
            <person name="Barry K."/>
            <person name="Chen C."/>
            <person name="Wang M."/>
            <person name="Lipzen A."/>
            <person name="Daum C."/>
            <person name="Saski C.A."/>
            <person name="Payton A.C."/>
            <person name="Mcbreen J.C."/>
            <person name="Conrad R.E."/>
            <person name="Kollar L.M."/>
            <person name="Olsson S."/>
            <person name="Huttunen S."/>
            <person name="Landis J.B."/>
            <person name="Wickett N.J."/>
            <person name="Johnson M.G."/>
            <person name="Rensing S.A."/>
            <person name="Grimwood J."/>
            <person name="Schmutz J."/>
            <person name="Mcdaniel S.F."/>
        </authorList>
    </citation>
    <scope>NUCLEOTIDE SEQUENCE</scope>
    <source>
        <strain evidence="1">R40</strain>
    </source>
</reference>
<accession>A0A8T0GNS6</accession>
<proteinExistence type="predicted"/>
<comment type="caution">
    <text evidence="1">The sequence shown here is derived from an EMBL/GenBank/DDBJ whole genome shotgun (WGS) entry which is preliminary data.</text>
</comment>
<evidence type="ECO:0000313" key="2">
    <source>
        <dbReference type="Proteomes" id="UP000822688"/>
    </source>
</evidence>
<protein>
    <submittedName>
        <fullName evidence="1">Uncharacterized protein</fullName>
    </submittedName>
</protein>
<gene>
    <name evidence="1" type="ORF">KC19_9G047300</name>
</gene>
<dbReference type="EMBL" id="CM026430">
    <property type="protein sequence ID" value="KAG0561231.1"/>
    <property type="molecule type" value="Genomic_DNA"/>
</dbReference>